<keyword evidence="5" id="KW-0460">Magnesium</keyword>
<reference evidence="7 8" key="1">
    <citation type="submission" date="2024-05" db="EMBL/GenBank/DDBJ databases">
        <title>Genome Sequence and Characterization of the New Strain Purple Sulfur Bacterium of Genus Thioalkalicoccus.</title>
        <authorList>
            <person name="Bryantseva I.A."/>
            <person name="Kyndt J.A."/>
            <person name="Imhoff J.F."/>
        </authorList>
    </citation>
    <scope>NUCLEOTIDE SEQUENCE [LARGE SCALE GENOMIC DNA]</scope>
    <source>
        <strain evidence="7 8">Um2</strain>
    </source>
</reference>
<dbReference type="CDD" id="cd18692">
    <property type="entry name" value="PIN_VapC-like"/>
    <property type="match status" value="1"/>
</dbReference>
<comment type="function">
    <text evidence="5">Toxic component of a toxin-antitoxin (TA) system. An RNase.</text>
</comment>
<comment type="cofactor">
    <cofactor evidence="5">
        <name>Mg(2+)</name>
        <dbReference type="ChEBI" id="CHEBI:18420"/>
    </cofactor>
</comment>
<dbReference type="InterPro" id="IPR022907">
    <property type="entry name" value="VapC_family"/>
</dbReference>
<feature type="domain" description="PIN" evidence="6">
    <location>
        <begin position="6"/>
        <end position="119"/>
    </location>
</feature>
<accession>A0ABV4BBP1</accession>
<keyword evidence="5" id="KW-0800">Toxin</keyword>
<evidence type="ECO:0000256" key="2">
    <source>
        <dbReference type="ARBA" id="ARBA00022722"/>
    </source>
</evidence>
<evidence type="ECO:0000313" key="7">
    <source>
        <dbReference type="EMBL" id="MEY6431692.1"/>
    </source>
</evidence>
<keyword evidence="4 5" id="KW-0378">Hydrolase</keyword>
<organism evidence="7 8">
    <name type="scientific">Thioalkalicoccus limnaeus</name>
    <dbReference type="NCBI Taxonomy" id="120681"/>
    <lineage>
        <taxon>Bacteria</taxon>
        <taxon>Pseudomonadati</taxon>
        <taxon>Pseudomonadota</taxon>
        <taxon>Gammaproteobacteria</taxon>
        <taxon>Chromatiales</taxon>
        <taxon>Chromatiaceae</taxon>
        <taxon>Thioalkalicoccus</taxon>
    </lineage>
</organism>
<dbReference type="SUPFAM" id="SSF88723">
    <property type="entry name" value="PIN domain-like"/>
    <property type="match status" value="1"/>
</dbReference>
<dbReference type="HAMAP" id="MF_00265">
    <property type="entry name" value="VapC_Nob1"/>
    <property type="match status" value="1"/>
</dbReference>
<protein>
    <recommendedName>
        <fullName evidence="5">Ribonuclease VapC</fullName>
        <shortName evidence="5">RNase VapC</shortName>
        <ecNumber evidence="5">3.1.-.-</ecNumber>
    </recommendedName>
    <alternativeName>
        <fullName evidence="5">Toxin VapC</fullName>
    </alternativeName>
</protein>
<evidence type="ECO:0000313" key="8">
    <source>
        <dbReference type="Proteomes" id="UP001564408"/>
    </source>
</evidence>
<dbReference type="EC" id="3.1.-.-" evidence="5"/>
<comment type="similarity">
    <text evidence="5">Belongs to the PINc/VapC protein family.</text>
</comment>
<evidence type="ECO:0000256" key="3">
    <source>
        <dbReference type="ARBA" id="ARBA00022723"/>
    </source>
</evidence>
<keyword evidence="1 5" id="KW-1277">Toxin-antitoxin system</keyword>
<dbReference type="Pfam" id="PF01850">
    <property type="entry name" value="PIN"/>
    <property type="match status" value="1"/>
</dbReference>
<dbReference type="RefSeq" id="WP_369666075.1">
    <property type="nucleotide sequence ID" value="NZ_JBDKXB010000004.1"/>
</dbReference>
<dbReference type="EMBL" id="JBDKXB010000004">
    <property type="protein sequence ID" value="MEY6431692.1"/>
    <property type="molecule type" value="Genomic_DNA"/>
</dbReference>
<keyword evidence="2 5" id="KW-0540">Nuclease</keyword>
<evidence type="ECO:0000256" key="5">
    <source>
        <dbReference type="HAMAP-Rule" id="MF_00265"/>
    </source>
</evidence>
<gene>
    <name evidence="5" type="primary">vapC</name>
    <name evidence="7" type="ORF">ABC977_04635</name>
</gene>
<feature type="binding site" evidence="5">
    <location>
        <position position="98"/>
    </location>
    <ligand>
        <name>Mg(2+)</name>
        <dbReference type="ChEBI" id="CHEBI:18420"/>
    </ligand>
</feature>
<evidence type="ECO:0000259" key="6">
    <source>
        <dbReference type="Pfam" id="PF01850"/>
    </source>
</evidence>
<evidence type="ECO:0000256" key="4">
    <source>
        <dbReference type="ARBA" id="ARBA00022801"/>
    </source>
</evidence>
<name>A0ABV4BBP1_9GAMM</name>
<dbReference type="InterPro" id="IPR029060">
    <property type="entry name" value="PIN-like_dom_sf"/>
</dbReference>
<dbReference type="Gene3D" id="3.40.50.1010">
    <property type="entry name" value="5'-nuclease"/>
    <property type="match status" value="1"/>
</dbReference>
<proteinExistence type="inferred from homology"/>
<comment type="caution">
    <text evidence="7">The sequence shown here is derived from an EMBL/GenBank/DDBJ whole genome shotgun (WGS) entry which is preliminary data.</text>
</comment>
<feature type="binding site" evidence="5">
    <location>
        <position position="8"/>
    </location>
    <ligand>
        <name>Mg(2+)</name>
        <dbReference type="ChEBI" id="CHEBI:18420"/>
    </ligand>
</feature>
<dbReference type="Proteomes" id="UP001564408">
    <property type="component" value="Unassembled WGS sequence"/>
</dbReference>
<dbReference type="InterPro" id="IPR002716">
    <property type="entry name" value="PIN_dom"/>
</dbReference>
<keyword evidence="8" id="KW-1185">Reference proteome</keyword>
<sequence>MSGAEFIDTNIWVYAHQETPDDPRSALAWAFIHREADIVISAQVVAEYFNVMRRKDEEERIERNIVRMLRRCRVQPLDSAVIRGTLAIRQRYGFSIWDSQIVAAALEAGCRTLYTEDLQHGQVIETLTIIDPFQG</sequence>
<keyword evidence="3 5" id="KW-0479">Metal-binding</keyword>
<evidence type="ECO:0000256" key="1">
    <source>
        <dbReference type="ARBA" id="ARBA00022649"/>
    </source>
</evidence>